<dbReference type="Pfam" id="PF07690">
    <property type="entry name" value="MFS_1"/>
    <property type="match status" value="1"/>
</dbReference>
<comment type="similarity">
    <text evidence="2">Belongs to the major facilitator superfamily. Metabolite:H+ Symporter (MHS) family (TC 2.A.1.6) family.</text>
</comment>
<dbReference type="EMBL" id="SOFD01000040">
    <property type="protein sequence ID" value="TFB73607.1"/>
    <property type="molecule type" value="Genomic_DNA"/>
</dbReference>
<dbReference type="GO" id="GO:0005886">
    <property type="term" value="C:plasma membrane"/>
    <property type="evidence" value="ECO:0007669"/>
    <property type="project" value="UniProtKB-SubCell"/>
</dbReference>
<feature type="transmembrane region" description="Helical" evidence="11">
    <location>
        <begin position="188"/>
        <end position="208"/>
    </location>
</feature>
<dbReference type="InterPro" id="IPR011701">
    <property type="entry name" value="MFS"/>
</dbReference>
<feature type="domain" description="Major facilitator superfamily (MFS) profile" evidence="12">
    <location>
        <begin position="17"/>
        <end position="429"/>
    </location>
</feature>
<feature type="transmembrane region" description="Helical" evidence="11">
    <location>
        <begin position="166"/>
        <end position="182"/>
    </location>
</feature>
<keyword evidence="6" id="KW-0769">Symport</keyword>
<dbReference type="PROSITE" id="PS50850">
    <property type="entry name" value="MFS"/>
    <property type="match status" value="1"/>
</dbReference>
<dbReference type="SUPFAM" id="SSF103473">
    <property type="entry name" value="MFS general substrate transporter"/>
    <property type="match status" value="1"/>
</dbReference>
<evidence type="ECO:0000256" key="10">
    <source>
        <dbReference type="ARBA" id="ARBA00039918"/>
    </source>
</evidence>
<evidence type="ECO:0000313" key="15">
    <source>
        <dbReference type="Proteomes" id="UP000199639"/>
    </source>
</evidence>
<keyword evidence="3" id="KW-0813">Transport</keyword>
<proteinExistence type="inferred from homology"/>
<feature type="transmembrane region" description="Helical" evidence="11">
    <location>
        <begin position="280"/>
        <end position="302"/>
    </location>
</feature>
<feature type="transmembrane region" description="Helical" evidence="11">
    <location>
        <begin position="57"/>
        <end position="78"/>
    </location>
</feature>
<evidence type="ECO:0000256" key="11">
    <source>
        <dbReference type="SAM" id="Phobius"/>
    </source>
</evidence>
<feature type="transmembrane region" description="Helical" evidence="11">
    <location>
        <begin position="90"/>
        <end position="109"/>
    </location>
</feature>
<dbReference type="CDD" id="cd17369">
    <property type="entry name" value="MFS_ShiA_like"/>
    <property type="match status" value="1"/>
</dbReference>
<dbReference type="Proteomes" id="UP000298252">
    <property type="component" value="Unassembled WGS sequence"/>
</dbReference>
<keyword evidence="8 11" id="KW-0472">Membrane</keyword>
<evidence type="ECO:0000256" key="9">
    <source>
        <dbReference type="ARBA" id="ARBA00037295"/>
    </source>
</evidence>
<keyword evidence="4" id="KW-1003">Cell membrane</keyword>
<sequence>MASIAPVKDDRLSPRRTAFASMIGTMVEWYDYFIFGTASALVFSRIFFSSLDPTTGVLASFATFGVAFVARPVGAIVFGHFGDRLGRKKMLVLSLLMMGVGTVVVGLLPTYDQVGLLAPTLLVLCRLLQGLAVGGEWGGAVLMAVEHAPKNKRAFYGSWPQMGNPIAMILATLTFLAVVQLPEDDFLAWGWRIPFLASSIMVVIGLYIRLKVLESPAFVRMKEQGEQSRVPIVEILRYHWKPALIGMATTAAPNIPYYIGAVFIISYAAQRTGMDTNLMLIGLCIASFVEVFTIPASAILADRIGRKKVLMGGAFFVAAFAFPFFWLVDSGNPVLIVLALCLILGVGHATTYSTQATFFSELFPTKVRYTGTSVAYHLGGMITSGPVPLVATALVVWAGSSVPLSIYMIVGAFISIGAIRLARESYQDEINAAPKASLKDRTPSVSSRHI</sequence>
<evidence type="ECO:0000256" key="2">
    <source>
        <dbReference type="ARBA" id="ARBA00008240"/>
    </source>
</evidence>
<evidence type="ECO:0000256" key="6">
    <source>
        <dbReference type="ARBA" id="ARBA00022847"/>
    </source>
</evidence>
<reference evidence="13 15" key="1">
    <citation type="submission" date="2016-10" db="EMBL/GenBank/DDBJ databases">
        <authorList>
            <person name="Varghese N."/>
            <person name="Submissions S."/>
        </authorList>
    </citation>
    <scope>NUCLEOTIDE SEQUENCE [LARGE SCALE GENOMIC DNA]</scope>
    <source>
        <strain evidence="13 15">CGMCC 1.11215</strain>
    </source>
</reference>
<reference evidence="14 16" key="2">
    <citation type="submission" date="2019-03" db="EMBL/GenBank/DDBJ databases">
        <title>Genomics of glacier-inhabiting Cryobacterium strains.</title>
        <authorList>
            <person name="Liu Q."/>
            <person name="Xin Y.-H."/>
        </authorList>
    </citation>
    <scope>NUCLEOTIDE SEQUENCE [LARGE SCALE GENOMIC DNA]</scope>
    <source>
        <strain evidence="14 16">Hh8</strain>
    </source>
</reference>
<comment type="function">
    <text evidence="9">May be a proton symporter involved in the uptake of osmolytes such as proline and glycine betaine.</text>
</comment>
<evidence type="ECO:0000256" key="4">
    <source>
        <dbReference type="ARBA" id="ARBA00022475"/>
    </source>
</evidence>
<keyword evidence="7 11" id="KW-1133">Transmembrane helix</keyword>
<dbReference type="InterPro" id="IPR005829">
    <property type="entry name" value="Sugar_transporter_CS"/>
</dbReference>
<feature type="transmembrane region" description="Helical" evidence="11">
    <location>
        <begin position="404"/>
        <end position="422"/>
    </location>
</feature>
<gene>
    <name evidence="14" type="ORF">E3O21_17050</name>
    <name evidence="13" type="ORF">SAMN05216368_11539</name>
</gene>
<accession>A0A4R8UYS4</accession>
<comment type="subcellular location">
    <subcellularLocation>
        <location evidence="1">Cell membrane</location>
        <topology evidence="1">Multi-pass membrane protein</topology>
    </subcellularLocation>
</comment>
<feature type="transmembrane region" description="Helical" evidence="11">
    <location>
        <begin position="309"/>
        <end position="328"/>
    </location>
</feature>
<protein>
    <recommendedName>
        <fullName evidence="10">Putative proline/betaine transporter</fullName>
    </recommendedName>
</protein>
<keyword evidence="16" id="KW-1185">Reference proteome</keyword>
<evidence type="ECO:0000256" key="8">
    <source>
        <dbReference type="ARBA" id="ARBA00023136"/>
    </source>
</evidence>
<dbReference type="STRING" id="1424659.SAMN05216368_11539"/>
<dbReference type="Proteomes" id="UP000199639">
    <property type="component" value="Unassembled WGS sequence"/>
</dbReference>
<evidence type="ECO:0000256" key="7">
    <source>
        <dbReference type="ARBA" id="ARBA00022989"/>
    </source>
</evidence>
<dbReference type="AlphaFoldDB" id="A0A4R8UYS4"/>
<dbReference type="Gene3D" id="1.20.1250.20">
    <property type="entry name" value="MFS general substrate transporter like domains"/>
    <property type="match status" value="1"/>
</dbReference>
<feature type="transmembrane region" description="Helical" evidence="11">
    <location>
        <begin position="29"/>
        <end position="51"/>
    </location>
</feature>
<evidence type="ECO:0000313" key="14">
    <source>
        <dbReference type="EMBL" id="TFB73607.1"/>
    </source>
</evidence>
<keyword evidence="5 11" id="KW-0812">Transmembrane</keyword>
<dbReference type="FunFam" id="1.20.1250.20:FF:000001">
    <property type="entry name" value="Dicarboxylate MFS transporter"/>
    <property type="match status" value="1"/>
</dbReference>
<dbReference type="InterPro" id="IPR036259">
    <property type="entry name" value="MFS_trans_sf"/>
</dbReference>
<dbReference type="GO" id="GO:0015293">
    <property type="term" value="F:symporter activity"/>
    <property type="evidence" value="ECO:0007669"/>
    <property type="project" value="UniProtKB-KW"/>
</dbReference>
<evidence type="ECO:0000313" key="13">
    <source>
        <dbReference type="EMBL" id="SDO32966.1"/>
    </source>
</evidence>
<dbReference type="PANTHER" id="PTHR43045:SF1">
    <property type="entry name" value="SHIKIMATE TRANSPORTER"/>
    <property type="match status" value="1"/>
</dbReference>
<evidence type="ECO:0000256" key="1">
    <source>
        <dbReference type="ARBA" id="ARBA00004651"/>
    </source>
</evidence>
<organism evidence="13 15">
    <name type="scientific">Cryobacterium flavum</name>
    <dbReference type="NCBI Taxonomy" id="1424659"/>
    <lineage>
        <taxon>Bacteria</taxon>
        <taxon>Bacillati</taxon>
        <taxon>Actinomycetota</taxon>
        <taxon>Actinomycetes</taxon>
        <taxon>Micrococcales</taxon>
        <taxon>Microbacteriaceae</taxon>
        <taxon>Cryobacterium</taxon>
    </lineage>
</organism>
<evidence type="ECO:0000256" key="5">
    <source>
        <dbReference type="ARBA" id="ARBA00022692"/>
    </source>
</evidence>
<name>A0A4R8UYS4_9MICO</name>
<dbReference type="EMBL" id="FNIB01000015">
    <property type="protein sequence ID" value="SDO32966.1"/>
    <property type="molecule type" value="Genomic_DNA"/>
</dbReference>
<feature type="transmembrane region" description="Helical" evidence="11">
    <location>
        <begin position="334"/>
        <end position="353"/>
    </location>
</feature>
<dbReference type="InterPro" id="IPR020846">
    <property type="entry name" value="MFS_dom"/>
</dbReference>
<evidence type="ECO:0000259" key="12">
    <source>
        <dbReference type="PROSITE" id="PS50850"/>
    </source>
</evidence>
<dbReference type="PROSITE" id="PS00216">
    <property type="entry name" value="SUGAR_TRANSPORT_1"/>
    <property type="match status" value="1"/>
</dbReference>
<feature type="transmembrane region" description="Helical" evidence="11">
    <location>
        <begin position="244"/>
        <end position="268"/>
    </location>
</feature>
<evidence type="ECO:0000256" key="3">
    <source>
        <dbReference type="ARBA" id="ARBA00022448"/>
    </source>
</evidence>
<dbReference type="PANTHER" id="PTHR43045">
    <property type="entry name" value="SHIKIMATE TRANSPORTER"/>
    <property type="match status" value="1"/>
</dbReference>
<evidence type="ECO:0000313" key="16">
    <source>
        <dbReference type="Proteomes" id="UP000298252"/>
    </source>
</evidence>